<dbReference type="RefSeq" id="WP_230734731.1">
    <property type="nucleotide sequence ID" value="NZ_JAJNDB010000002.1"/>
</dbReference>
<dbReference type="SUPFAM" id="SSF46689">
    <property type="entry name" value="Homeodomain-like"/>
    <property type="match status" value="1"/>
</dbReference>
<dbReference type="Proteomes" id="UP001199469">
    <property type="component" value="Unassembled WGS sequence"/>
</dbReference>
<evidence type="ECO:0000256" key="4">
    <source>
        <dbReference type="ARBA" id="ARBA00023163"/>
    </source>
</evidence>
<keyword evidence="9" id="KW-1185">Reference proteome</keyword>
<keyword evidence="2" id="KW-0805">Transcription regulation</keyword>
<evidence type="ECO:0000313" key="9">
    <source>
        <dbReference type="Proteomes" id="UP001199469"/>
    </source>
</evidence>
<evidence type="ECO:0000256" key="3">
    <source>
        <dbReference type="ARBA" id="ARBA00023125"/>
    </source>
</evidence>
<dbReference type="InterPro" id="IPR001647">
    <property type="entry name" value="HTH_TetR"/>
</dbReference>
<evidence type="ECO:0000259" key="7">
    <source>
        <dbReference type="PROSITE" id="PS50977"/>
    </source>
</evidence>
<dbReference type="PRINTS" id="PR00455">
    <property type="entry name" value="HTHTETR"/>
</dbReference>
<keyword evidence="3 5" id="KW-0238">DNA-binding</keyword>
<dbReference type="PROSITE" id="PS50977">
    <property type="entry name" value="HTH_TETR_2"/>
    <property type="match status" value="1"/>
</dbReference>
<dbReference type="EMBL" id="JAJNDB010000002">
    <property type="protein sequence ID" value="MCD2194610.1"/>
    <property type="molecule type" value="Genomic_DNA"/>
</dbReference>
<gene>
    <name evidence="8" type="ORF">LQ327_14650</name>
</gene>
<evidence type="ECO:0000256" key="2">
    <source>
        <dbReference type="ARBA" id="ARBA00023015"/>
    </source>
</evidence>
<organism evidence="8 9">
    <name type="scientific">Actinomycetospora endophytica</name>
    <dbReference type="NCBI Taxonomy" id="2291215"/>
    <lineage>
        <taxon>Bacteria</taxon>
        <taxon>Bacillati</taxon>
        <taxon>Actinomycetota</taxon>
        <taxon>Actinomycetes</taxon>
        <taxon>Pseudonocardiales</taxon>
        <taxon>Pseudonocardiaceae</taxon>
        <taxon>Actinomycetospora</taxon>
    </lineage>
</organism>
<sequence>MTTSGDRVDRRDAPPRRRGRPAASGGPSTEAAILRSAREVFAESGYEGATFAEIAARAGVTRPAVNHYFAGKPALYAAVFEATQDGVVTVGLARAADARTSTERLGLFLETAAQADAGDRSFARFIAASLVDAFRHPELADHARRQIDDVRGFVRGTLETGMAAGEIRADLELEPVTELLVAVMWGMGLYAGFVGTHEQLEAVVDQFERVLESVLVPPA</sequence>
<dbReference type="InterPro" id="IPR036271">
    <property type="entry name" value="Tet_transcr_reg_TetR-rel_C_sf"/>
</dbReference>
<comment type="caution">
    <text evidence="8">The sequence shown here is derived from an EMBL/GenBank/DDBJ whole genome shotgun (WGS) entry which is preliminary data.</text>
</comment>
<feature type="compositionally biased region" description="Basic and acidic residues" evidence="6">
    <location>
        <begin position="1"/>
        <end position="15"/>
    </location>
</feature>
<keyword evidence="1" id="KW-0678">Repressor</keyword>
<dbReference type="PANTHER" id="PTHR30055">
    <property type="entry name" value="HTH-TYPE TRANSCRIPTIONAL REGULATOR RUTR"/>
    <property type="match status" value="1"/>
</dbReference>
<dbReference type="SUPFAM" id="SSF48498">
    <property type="entry name" value="Tetracyclin repressor-like, C-terminal domain"/>
    <property type="match status" value="1"/>
</dbReference>
<evidence type="ECO:0000256" key="1">
    <source>
        <dbReference type="ARBA" id="ARBA00022491"/>
    </source>
</evidence>
<protein>
    <submittedName>
        <fullName evidence="8">TetR/AcrR family transcriptional regulator</fullName>
    </submittedName>
</protein>
<evidence type="ECO:0000313" key="8">
    <source>
        <dbReference type="EMBL" id="MCD2194610.1"/>
    </source>
</evidence>
<feature type="region of interest" description="Disordered" evidence="6">
    <location>
        <begin position="1"/>
        <end position="29"/>
    </location>
</feature>
<dbReference type="Pfam" id="PF13977">
    <property type="entry name" value="TetR_C_6"/>
    <property type="match status" value="1"/>
</dbReference>
<feature type="domain" description="HTH tetR-type" evidence="7">
    <location>
        <begin position="27"/>
        <end position="87"/>
    </location>
</feature>
<dbReference type="InterPro" id="IPR009057">
    <property type="entry name" value="Homeodomain-like_sf"/>
</dbReference>
<dbReference type="InterPro" id="IPR039538">
    <property type="entry name" value="BetI_C"/>
</dbReference>
<dbReference type="Gene3D" id="1.10.10.60">
    <property type="entry name" value="Homeodomain-like"/>
    <property type="match status" value="1"/>
</dbReference>
<name>A0ABS8P8K9_9PSEU</name>
<dbReference type="PANTHER" id="PTHR30055:SF226">
    <property type="entry name" value="HTH-TYPE TRANSCRIPTIONAL REGULATOR PKSA"/>
    <property type="match status" value="1"/>
</dbReference>
<dbReference type="Pfam" id="PF00440">
    <property type="entry name" value="TetR_N"/>
    <property type="match status" value="1"/>
</dbReference>
<evidence type="ECO:0000256" key="6">
    <source>
        <dbReference type="SAM" id="MobiDB-lite"/>
    </source>
</evidence>
<evidence type="ECO:0000256" key="5">
    <source>
        <dbReference type="PROSITE-ProRule" id="PRU00335"/>
    </source>
</evidence>
<proteinExistence type="predicted"/>
<keyword evidence="4" id="KW-0804">Transcription</keyword>
<accession>A0ABS8P8K9</accession>
<reference evidence="8 9" key="1">
    <citation type="submission" date="2021-11" db="EMBL/GenBank/DDBJ databases">
        <title>Draft genome sequence of Actinomycetospora sp. SF1 isolated from the rhizosphere soil.</title>
        <authorList>
            <person name="Duangmal K."/>
            <person name="Chantavorakit T."/>
        </authorList>
    </citation>
    <scope>NUCLEOTIDE SEQUENCE [LARGE SCALE GENOMIC DNA]</scope>
    <source>
        <strain evidence="8 9">TBRC 5722</strain>
    </source>
</reference>
<dbReference type="Gene3D" id="1.10.357.10">
    <property type="entry name" value="Tetracycline Repressor, domain 2"/>
    <property type="match status" value="1"/>
</dbReference>
<dbReference type="InterPro" id="IPR050109">
    <property type="entry name" value="HTH-type_TetR-like_transc_reg"/>
</dbReference>
<feature type="DNA-binding region" description="H-T-H motif" evidence="5">
    <location>
        <begin position="50"/>
        <end position="69"/>
    </location>
</feature>